<reference evidence="1 2" key="1">
    <citation type="journal article" date="2018" name="BMC Genomics">
        <title>Comparative genome analyses reveal sequence features reflecting distinct modes of host-adaptation between dicot and monocot powdery mildew.</title>
        <authorList>
            <person name="Wu Y."/>
            <person name="Ma X."/>
            <person name="Pan Z."/>
            <person name="Kale S.D."/>
            <person name="Song Y."/>
            <person name="King H."/>
            <person name="Zhang Q."/>
            <person name="Presley C."/>
            <person name="Deng X."/>
            <person name="Wei C.I."/>
            <person name="Xiao S."/>
        </authorList>
    </citation>
    <scope>NUCLEOTIDE SEQUENCE [LARGE SCALE GENOMIC DNA]</scope>
    <source>
        <strain evidence="1">UMSG1</strain>
    </source>
</reference>
<comment type="caution">
    <text evidence="1">The sequence shown here is derived from an EMBL/GenBank/DDBJ whole genome shotgun (WGS) entry which is preliminary data.</text>
</comment>
<protein>
    <submittedName>
        <fullName evidence="1">Uncharacterized protein</fullName>
    </submittedName>
</protein>
<dbReference type="Proteomes" id="UP000285326">
    <property type="component" value="Unassembled WGS sequence"/>
</dbReference>
<evidence type="ECO:0000313" key="1">
    <source>
        <dbReference type="EMBL" id="RKF75562.1"/>
    </source>
</evidence>
<accession>A0A420IM10</accession>
<proteinExistence type="predicted"/>
<gene>
    <name evidence="1" type="ORF">GcM1_233074</name>
</gene>
<name>A0A420IM10_9PEZI</name>
<organism evidence="1 2">
    <name type="scientific">Golovinomyces cichoracearum</name>
    <dbReference type="NCBI Taxonomy" id="62708"/>
    <lineage>
        <taxon>Eukaryota</taxon>
        <taxon>Fungi</taxon>
        <taxon>Dikarya</taxon>
        <taxon>Ascomycota</taxon>
        <taxon>Pezizomycotina</taxon>
        <taxon>Leotiomycetes</taxon>
        <taxon>Erysiphales</taxon>
        <taxon>Erysiphaceae</taxon>
        <taxon>Golovinomyces</taxon>
    </lineage>
</organism>
<dbReference type="AlphaFoldDB" id="A0A420IM10"/>
<sequence length="63" mass="7237">MRPITLNIDILKSDLFNTISSVKLQQQRHETGKGSSQGESLIYGAKEITWSRINMNRDSVDEW</sequence>
<evidence type="ECO:0000313" key="2">
    <source>
        <dbReference type="Proteomes" id="UP000285326"/>
    </source>
</evidence>
<dbReference type="EMBL" id="MCBS01023322">
    <property type="protein sequence ID" value="RKF75562.1"/>
    <property type="molecule type" value="Genomic_DNA"/>
</dbReference>